<accession>A0A382L865</accession>
<dbReference type="SUPFAM" id="SSF82282">
    <property type="entry name" value="Homocysteine S-methyltransferase"/>
    <property type="match status" value="1"/>
</dbReference>
<dbReference type="PANTHER" id="PTHR11103:SF18">
    <property type="entry name" value="SLR1189 PROTEIN"/>
    <property type="match status" value="1"/>
</dbReference>
<name>A0A382L865_9ZZZZ</name>
<gene>
    <name evidence="4" type="ORF">METZ01_LOCUS285952</name>
</gene>
<dbReference type="AlphaFoldDB" id="A0A382L865"/>
<evidence type="ECO:0000256" key="1">
    <source>
        <dbReference type="ARBA" id="ARBA00022603"/>
    </source>
</evidence>
<dbReference type="PANTHER" id="PTHR11103">
    <property type="entry name" value="SLR1189 PROTEIN"/>
    <property type="match status" value="1"/>
</dbReference>
<dbReference type="InterPro" id="IPR036589">
    <property type="entry name" value="HCY_dom_sf"/>
</dbReference>
<feature type="non-terminal residue" evidence="4">
    <location>
        <position position="243"/>
    </location>
</feature>
<dbReference type="EMBL" id="UINC01085494">
    <property type="protein sequence ID" value="SVC33098.1"/>
    <property type="molecule type" value="Genomic_DNA"/>
</dbReference>
<keyword evidence="2" id="KW-0808">Transferase</keyword>
<organism evidence="4">
    <name type="scientific">marine metagenome</name>
    <dbReference type="NCBI Taxonomy" id="408172"/>
    <lineage>
        <taxon>unclassified sequences</taxon>
        <taxon>metagenomes</taxon>
        <taxon>ecological metagenomes</taxon>
    </lineage>
</organism>
<dbReference type="PROSITE" id="PS50970">
    <property type="entry name" value="HCY"/>
    <property type="match status" value="1"/>
</dbReference>
<dbReference type="Pfam" id="PF02574">
    <property type="entry name" value="S-methyl_trans"/>
    <property type="match status" value="1"/>
</dbReference>
<dbReference type="InterPro" id="IPR003726">
    <property type="entry name" value="HCY_dom"/>
</dbReference>
<proteinExistence type="predicted"/>
<evidence type="ECO:0000259" key="3">
    <source>
        <dbReference type="PROSITE" id="PS50970"/>
    </source>
</evidence>
<keyword evidence="1" id="KW-0489">Methyltransferase</keyword>
<evidence type="ECO:0000313" key="4">
    <source>
        <dbReference type="EMBL" id="SVC33098.1"/>
    </source>
</evidence>
<feature type="domain" description="Hcy-binding" evidence="3">
    <location>
        <begin position="1"/>
        <end position="243"/>
    </location>
</feature>
<dbReference type="GO" id="GO:0032259">
    <property type="term" value="P:methylation"/>
    <property type="evidence" value="ECO:0007669"/>
    <property type="project" value="UniProtKB-KW"/>
</dbReference>
<protein>
    <recommendedName>
        <fullName evidence="3">Hcy-binding domain-containing protein</fullName>
    </recommendedName>
</protein>
<evidence type="ECO:0000256" key="2">
    <source>
        <dbReference type="ARBA" id="ARBA00022679"/>
    </source>
</evidence>
<dbReference type="Gene3D" id="3.20.20.330">
    <property type="entry name" value="Homocysteine-binding-like domain"/>
    <property type="match status" value="1"/>
</dbReference>
<reference evidence="4" key="1">
    <citation type="submission" date="2018-05" db="EMBL/GenBank/DDBJ databases">
        <authorList>
            <person name="Lanie J.A."/>
            <person name="Ng W.-L."/>
            <person name="Kazmierczak K.M."/>
            <person name="Andrzejewski T.M."/>
            <person name="Davidsen T.M."/>
            <person name="Wayne K.J."/>
            <person name="Tettelin H."/>
            <person name="Glass J.I."/>
            <person name="Rusch D."/>
            <person name="Podicherti R."/>
            <person name="Tsui H.-C.T."/>
            <person name="Winkler M.E."/>
        </authorList>
    </citation>
    <scope>NUCLEOTIDE SEQUENCE</scope>
</reference>
<dbReference type="GO" id="GO:0008168">
    <property type="term" value="F:methyltransferase activity"/>
    <property type="evidence" value="ECO:0007669"/>
    <property type="project" value="UniProtKB-KW"/>
</dbReference>
<sequence length="243" mass="26601">MKELGSRILVCDGAFGTQLRKRIPSYVACLDACNIDLDYLYIVQDIHREYKVVGVDIIQTNTFGANAKKLEFYGLEEQVREINAAGVRLAREVAVEDIFVAGSVGPIETSPFSNEFSVEEVSSAFKEQMEVLVEGGIDLIMLETFSDSREVEIATQLALTYGLPVVVQIRGMPGGKLSDGTDICVFVRQMENLGVAAVGINDRPPHEVAEILKRLAKIVNLPIIVQPDAGAPRMSQGKLLSEE</sequence>